<dbReference type="GO" id="GO:0006355">
    <property type="term" value="P:regulation of DNA-templated transcription"/>
    <property type="evidence" value="ECO:0007669"/>
    <property type="project" value="InterPro"/>
</dbReference>
<accession>A0A8J2XJB3</accession>
<dbReference type="PROSITE" id="PS50043">
    <property type="entry name" value="HTH_LUXR_2"/>
    <property type="match status" value="1"/>
</dbReference>
<evidence type="ECO:0000313" key="5">
    <source>
        <dbReference type="EMBL" id="GGA05119.1"/>
    </source>
</evidence>
<dbReference type="SUPFAM" id="SSF55781">
    <property type="entry name" value="GAF domain-like"/>
    <property type="match status" value="1"/>
</dbReference>
<sequence length="338" mass="37936">MKTKTIFDATVKTVSVLQGDSLPTSYAARAALTELNRFVSYPSLEIAEWDPEKGRHEPLHAESFPPRLLEALNGEVFLEDLCWPVLHQDKRPKGWADTDHAVDRRDSSLYQQFIVPLGYREGIYLPLFHHDRYVGMVTGNTDAPRPPGGEEKEALSALAPVLGEFLYRTRARRTTGDADGGILLDTRLEILSFEPEKSRPITEAICAVIRQTWPARGPVNRFALWPEDARLPLRVRVDRARHTDGGFYVSWRQTPLPSGLSRRQAEVVTGIVEGLNNNDIGARLFTSPRTVSKHIEHILLKLGVANRSAITRQAMIEGIYLLDHRLLGRDDIAAALHS</sequence>
<evidence type="ECO:0000256" key="2">
    <source>
        <dbReference type="ARBA" id="ARBA00023125"/>
    </source>
</evidence>
<keyword evidence="6" id="KW-1185">Reference proteome</keyword>
<protein>
    <recommendedName>
        <fullName evidence="4">HTH luxR-type domain-containing protein</fullName>
    </recommendedName>
</protein>
<evidence type="ECO:0000256" key="3">
    <source>
        <dbReference type="ARBA" id="ARBA00023163"/>
    </source>
</evidence>
<name>A0A8J2XJB3_9MICO</name>
<dbReference type="Pfam" id="PF00196">
    <property type="entry name" value="GerE"/>
    <property type="match status" value="1"/>
</dbReference>
<dbReference type="InterPro" id="IPR016032">
    <property type="entry name" value="Sig_transdc_resp-reg_C-effctor"/>
</dbReference>
<gene>
    <name evidence="5" type="ORF">GCM10011333_04790</name>
</gene>
<dbReference type="SUPFAM" id="SSF46894">
    <property type="entry name" value="C-terminal effector domain of the bipartite response regulators"/>
    <property type="match status" value="1"/>
</dbReference>
<dbReference type="InterPro" id="IPR000792">
    <property type="entry name" value="Tscrpt_reg_LuxR_C"/>
</dbReference>
<dbReference type="Proteomes" id="UP000616114">
    <property type="component" value="Unassembled WGS sequence"/>
</dbReference>
<evidence type="ECO:0000259" key="4">
    <source>
        <dbReference type="PROSITE" id="PS50043"/>
    </source>
</evidence>
<keyword evidence="3" id="KW-0804">Transcription</keyword>
<comment type="caution">
    <text evidence="5">The sequence shown here is derived from an EMBL/GenBank/DDBJ whole genome shotgun (WGS) entry which is preliminary data.</text>
</comment>
<evidence type="ECO:0000256" key="1">
    <source>
        <dbReference type="ARBA" id="ARBA00023015"/>
    </source>
</evidence>
<keyword evidence="1" id="KW-0805">Transcription regulation</keyword>
<dbReference type="InterPro" id="IPR036388">
    <property type="entry name" value="WH-like_DNA-bd_sf"/>
</dbReference>
<dbReference type="Gene3D" id="3.30.450.40">
    <property type="match status" value="1"/>
</dbReference>
<organism evidence="5 6">
    <name type="scientific">Sediminivirga luteola</name>
    <dbReference type="NCBI Taxonomy" id="1774748"/>
    <lineage>
        <taxon>Bacteria</taxon>
        <taxon>Bacillati</taxon>
        <taxon>Actinomycetota</taxon>
        <taxon>Actinomycetes</taxon>
        <taxon>Micrococcales</taxon>
        <taxon>Brevibacteriaceae</taxon>
        <taxon>Sediminivirga</taxon>
    </lineage>
</organism>
<dbReference type="InterPro" id="IPR029016">
    <property type="entry name" value="GAF-like_dom_sf"/>
</dbReference>
<evidence type="ECO:0000313" key="6">
    <source>
        <dbReference type="Proteomes" id="UP000616114"/>
    </source>
</evidence>
<dbReference type="EMBL" id="BMFY01000002">
    <property type="protein sequence ID" value="GGA05119.1"/>
    <property type="molecule type" value="Genomic_DNA"/>
</dbReference>
<reference evidence="5" key="2">
    <citation type="submission" date="2020-09" db="EMBL/GenBank/DDBJ databases">
        <authorList>
            <person name="Sun Q."/>
            <person name="Zhou Y."/>
        </authorList>
    </citation>
    <scope>NUCLEOTIDE SEQUENCE</scope>
    <source>
        <strain evidence="5">CGMCC 1.12785</strain>
    </source>
</reference>
<dbReference type="PANTHER" id="PTHR44688:SF16">
    <property type="entry name" value="DNA-BINDING TRANSCRIPTIONAL ACTIVATOR DEVR_DOSR"/>
    <property type="match status" value="1"/>
</dbReference>
<feature type="domain" description="HTH luxR-type" evidence="4">
    <location>
        <begin position="252"/>
        <end position="318"/>
    </location>
</feature>
<proteinExistence type="predicted"/>
<dbReference type="Gene3D" id="1.10.10.10">
    <property type="entry name" value="Winged helix-like DNA-binding domain superfamily/Winged helix DNA-binding domain"/>
    <property type="match status" value="1"/>
</dbReference>
<dbReference type="RefSeq" id="WP_188549328.1">
    <property type="nucleotide sequence ID" value="NZ_BMFY01000002.1"/>
</dbReference>
<dbReference type="GO" id="GO:0003677">
    <property type="term" value="F:DNA binding"/>
    <property type="evidence" value="ECO:0007669"/>
    <property type="project" value="UniProtKB-KW"/>
</dbReference>
<reference evidence="5" key="1">
    <citation type="journal article" date="2014" name="Int. J. Syst. Evol. Microbiol.">
        <title>Complete genome sequence of Corynebacterium casei LMG S-19264T (=DSM 44701T), isolated from a smear-ripened cheese.</title>
        <authorList>
            <consortium name="US DOE Joint Genome Institute (JGI-PGF)"/>
            <person name="Walter F."/>
            <person name="Albersmeier A."/>
            <person name="Kalinowski J."/>
            <person name="Ruckert C."/>
        </authorList>
    </citation>
    <scope>NUCLEOTIDE SEQUENCE</scope>
    <source>
        <strain evidence="5">CGMCC 1.12785</strain>
    </source>
</reference>
<dbReference type="CDD" id="cd06170">
    <property type="entry name" value="LuxR_C_like"/>
    <property type="match status" value="1"/>
</dbReference>
<dbReference type="SMART" id="SM00421">
    <property type="entry name" value="HTH_LUXR"/>
    <property type="match status" value="1"/>
</dbReference>
<dbReference type="PRINTS" id="PR00038">
    <property type="entry name" value="HTHLUXR"/>
</dbReference>
<dbReference type="PANTHER" id="PTHR44688">
    <property type="entry name" value="DNA-BINDING TRANSCRIPTIONAL ACTIVATOR DEVR_DOSR"/>
    <property type="match status" value="1"/>
</dbReference>
<dbReference type="AlphaFoldDB" id="A0A8J2XJB3"/>
<keyword evidence="2" id="KW-0238">DNA-binding</keyword>